<gene>
    <name evidence="9 10" type="primary">coq7</name>
    <name evidence="10" type="ORF">NQX30_07340</name>
</gene>
<evidence type="ECO:0000256" key="4">
    <source>
        <dbReference type="ARBA" id="ARBA00022723"/>
    </source>
</evidence>
<feature type="binding site" evidence="9">
    <location>
        <position position="87"/>
    </location>
    <ligand>
        <name>Fe cation</name>
        <dbReference type="ChEBI" id="CHEBI:24875"/>
        <label>2</label>
    </ligand>
</feature>
<evidence type="ECO:0000256" key="9">
    <source>
        <dbReference type="HAMAP-Rule" id="MF_01658"/>
    </source>
</evidence>
<organism evidence="10 11">
    <name type="scientific">Candidatus Doriopsillibacter californiensis</name>
    <dbReference type="NCBI Taxonomy" id="2970740"/>
    <lineage>
        <taxon>Bacteria</taxon>
        <taxon>Pseudomonadati</taxon>
        <taxon>Pseudomonadota</taxon>
        <taxon>Gammaproteobacteria</taxon>
        <taxon>Candidatus Tethybacterales</taxon>
        <taxon>Candidatus Persebacteraceae</taxon>
        <taxon>Candidatus Doriopsillibacter</taxon>
    </lineage>
</organism>
<name>A0ABT7QPE7_9GAMM</name>
<dbReference type="SUPFAM" id="SSF47240">
    <property type="entry name" value="Ferritin-like"/>
    <property type="match status" value="1"/>
</dbReference>
<comment type="catalytic activity">
    <reaction evidence="9">
        <text>a 5-methoxy-2-methyl-3-(all-trans-polyprenyl)benzene-1,4-diol + AH2 + O2 = a 3-demethylubiquinol + A + H2O</text>
        <dbReference type="Rhea" id="RHEA:50908"/>
        <dbReference type="Rhea" id="RHEA-COMP:10859"/>
        <dbReference type="Rhea" id="RHEA-COMP:10914"/>
        <dbReference type="ChEBI" id="CHEBI:13193"/>
        <dbReference type="ChEBI" id="CHEBI:15377"/>
        <dbReference type="ChEBI" id="CHEBI:15379"/>
        <dbReference type="ChEBI" id="CHEBI:17499"/>
        <dbReference type="ChEBI" id="CHEBI:84167"/>
        <dbReference type="ChEBI" id="CHEBI:84422"/>
        <dbReference type="EC" id="1.14.99.60"/>
    </reaction>
</comment>
<dbReference type="PANTHER" id="PTHR11237">
    <property type="entry name" value="COENZYME Q10 BIOSYNTHESIS PROTEIN 7"/>
    <property type="match status" value="1"/>
</dbReference>
<comment type="pathway">
    <text evidence="1 9">Cofactor biosynthesis; ubiquinone biosynthesis.</text>
</comment>
<protein>
    <recommendedName>
        <fullName evidence="9">3-demethoxyubiquinol 3-hydroxylase</fullName>
        <shortName evidence="9">DMQ hydroxylase</shortName>
        <ecNumber evidence="9">1.14.99.60</ecNumber>
    </recommendedName>
    <alternativeName>
        <fullName evidence="9">2-nonaprenyl-3-methyl-6-methoxy-1,4-benzoquinol hydroxylase</fullName>
    </alternativeName>
</protein>
<evidence type="ECO:0000256" key="3">
    <source>
        <dbReference type="ARBA" id="ARBA00022688"/>
    </source>
</evidence>
<feature type="binding site" evidence="9">
    <location>
        <position position="90"/>
    </location>
    <ligand>
        <name>Fe cation</name>
        <dbReference type="ChEBI" id="CHEBI:24875"/>
        <label>1</label>
    </ligand>
</feature>
<dbReference type="Proteomes" id="UP001168167">
    <property type="component" value="Unassembled WGS sequence"/>
</dbReference>
<keyword evidence="5 9" id="KW-0560">Oxidoreductase</keyword>
<evidence type="ECO:0000256" key="8">
    <source>
        <dbReference type="ARBA" id="ARBA00023136"/>
    </source>
</evidence>
<evidence type="ECO:0000256" key="1">
    <source>
        <dbReference type="ARBA" id="ARBA00004749"/>
    </source>
</evidence>
<accession>A0ABT7QPE7</accession>
<comment type="cofactor">
    <cofactor evidence="9">
        <name>Fe cation</name>
        <dbReference type="ChEBI" id="CHEBI:24875"/>
    </cofactor>
    <text evidence="9">Binds 2 iron ions per subunit.</text>
</comment>
<evidence type="ECO:0000313" key="10">
    <source>
        <dbReference type="EMBL" id="MDM5148170.1"/>
    </source>
</evidence>
<feature type="binding site" evidence="9">
    <location>
        <position position="87"/>
    </location>
    <ligand>
        <name>Fe cation</name>
        <dbReference type="ChEBI" id="CHEBI:24875"/>
        <label>1</label>
    </ligand>
</feature>
<comment type="subcellular location">
    <subcellularLocation>
        <location evidence="9">Cell membrane</location>
        <topology evidence="9">Peripheral membrane protein</topology>
    </subcellularLocation>
</comment>
<sequence length="208" mass="22914">MTLKNRLFDIVGNGLKTIFTPITAKRPTPADEASETDMSDAERRHAAALMRVNHCGEVCAQALYQGQALFSRDQKITNALQEAADEEIDHLAWTAQRIHELGGRQSFLNPLWYGGSFAIGAAAALVSDKVSLGFVAETEQQVSAHLQSHLQKLPANDEKSRRIVEQMDVDEQQHASNAISMGGVDLPPPVKGAMHLFGRLMTRSSYWM</sequence>
<comment type="caution">
    <text evidence="10">The sequence shown here is derived from an EMBL/GenBank/DDBJ whole genome shotgun (WGS) entry which is preliminary data.</text>
</comment>
<dbReference type="EC" id="1.14.99.60" evidence="9"/>
<dbReference type="Gene3D" id="1.20.1260.10">
    <property type="match status" value="1"/>
</dbReference>
<keyword evidence="7 9" id="KW-0503">Monooxygenase</keyword>
<evidence type="ECO:0000256" key="6">
    <source>
        <dbReference type="ARBA" id="ARBA00023004"/>
    </source>
</evidence>
<evidence type="ECO:0000256" key="2">
    <source>
        <dbReference type="ARBA" id="ARBA00022475"/>
    </source>
</evidence>
<feature type="binding site" evidence="9">
    <location>
        <position position="174"/>
    </location>
    <ligand>
        <name>Fe cation</name>
        <dbReference type="ChEBI" id="CHEBI:24875"/>
        <label>2</label>
    </ligand>
</feature>
<feature type="binding site" evidence="9">
    <location>
        <position position="57"/>
    </location>
    <ligand>
        <name>Fe cation</name>
        <dbReference type="ChEBI" id="CHEBI:24875"/>
        <label>1</label>
    </ligand>
</feature>
<dbReference type="GO" id="GO:0004497">
    <property type="term" value="F:monooxygenase activity"/>
    <property type="evidence" value="ECO:0007669"/>
    <property type="project" value="UniProtKB-KW"/>
</dbReference>
<keyword evidence="11" id="KW-1185">Reference proteome</keyword>
<dbReference type="NCBIfam" id="NF033656">
    <property type="entry name" value="DMQ_monoox_COQ7"/>
    <property type="match status" value="1"/>
</dbReference>
<reference evidence="10" key="1">
    <citation type="submission" date="2022-08" db="EMBL/GenBank/DDBJ databases">
        <authorList>
            <person name="Dzunkova M."/>
            <person name="La Clair J."/>
            <person name="Tyml T."/>
            <person name="Doud D."/>
            <person name="Schulz F."/>
            <person name="Piquer S."/>
            <person name="Porcel Sanchis D."/>
            <person name="Osborn A."/>
            <person name="Robinson D."/>
            <person name="Louie K.B."/>
            <person name="Bowen B.P."/>
            <person name="Bowers R."/>
            <person name="Lee J."/>
            <person name="Arnau Llombart V."/>
            <person name="Diaz Villanueva W."/>
            <person name="Gosliner T."/>
            <person name="Northen T."/>
            <person name="Cheng J.-F."/>
            <person name="Burkart M.D."/>
            <person name="Woyke T."/>
        </authorList>
    </citation>
    <scope>NUCLEOTIDE SEQUENCE</scope>
    <source>
        <strain evidence="10">Df01</strain>
    </source>
</reference>
<keyword evidence="6 9" id="KW-0408">Iron</keyword>
<dbReference type="InterPro" id="IPR047809">
    <property type="entry name" value="COQ7_proteobact"/>
</dbReference>
<evidence type="ECO:0000256" key="5">
    <source>
        <dbReference type="ARBA" id="ARBA00023002"/>
    </source>
</evidence>
<dbReference type="InterPro" id="IPR012347">
    <property type="entry name" value="Ferritin-like"/>
</dbReference>
<dbReference type="Pfam" id="PF03232">
    <property type="entry name" value="COQ7"/>
    <property type="match status" value="1"/>
</dbReference>
<comment type="similarity">
    <text evidence="9">Belongs to the COQ7 family.</text>
</comment>
<feature type="binding site" evidence="9">
    <location>
        <position position="139"/>
    </location>
    <ligand>
        <name>Fe cation</name>
        <dbReference type="ChEBI" id="CHEBI:24875"/>
        <label>2</label>
    </ligand>
</feature>
<dbReference type="InterPro" id="IPR011566">
    <property type="entry name" value="Ubq_synth_Coq7"/>
</dbReference>
<feature type="binding site" evidence="9">
    <location>
        <position position="171"/>
    </location>
    <ligand>
        <name>Fe cation</name>
        <dbReference type="ChEBI" id="CHEBI:24875"/>
        <label>2</label>
    </ligand>
</feature>
<dbReference type="InterPro" id="IPR009078">
    <property type="entry name" value="Ferritin-like_SF"/>
</dbReference>
<evidence type="ECO:0000256" key="7">
    <source>
        <dbReference type="ARBA" id="ARBA00023033"/>
    </source>
</evidence>
<comment type="function">
    <text evidence="9">Catalyzes the hydroxylation of 2-nonaprenyl-3-methyl-6-methoxy-1,4-benzoquinol during ubiquinone biosynthesis.</text>
</comment>
<keyword evidence="3 9" id="KW-0831">Ubiquinone biosynthesis</keyword>
<keyword evidence="8 9" id="KW-0472">Membrane</keyword>
<proteinExistence type="inferred from homology"/>
<dbReference type="EMBL" id="JANQAO010000004">
    <property type="protein sequence ID" value="MDM5148170.1"/>
    <property type="molecule type" value="Genomic_DNA"/>
</dbReference>
<dbReference type="CDD" id="cd01042">
    <property type="entry name" value="DMQH"/>
    <property type="match status" value="1"/>
</dbReference>
<keyword evidence="2 9" id="KW-1003">Cell membrane</keyword>
<keyword evidence="4 9" id="KW-0479">Metal-binding</keyword>
<reference evidence="10" key="2">
    <citation type="journal article" date="2023" name="Microbiome">
        <title>Synthase-selected sorting approach identifies a beta-lactone synthase in a nudibranch symbiotic bacterium.</title>
        <authorList>
            <person name="Dzunkova M."/>
            <person name="La Clair J.J."/>
            <person name="Tyml T."/>
            <person name="Doud D."/>
            <person name="Schulz F."/>
            <person name="Piquer-Esteban S."/>
            <person name="Porcel Sanchis D."/>
            <person name="Osborn A."/>
            <person name="Robinson D."/>
            <person name="Louie K.B."/>
            <person name="Bowen B.P."/>
            <person name="Bowers R.M."/>
            <person name="Lee J."/>
            <person name="Arnau V."/>
            <person name="Diaz-Villanueva W."/>
            <person name="Stepanauskas R."/>
            <person name="Gosliner T."/>
            <person name="Date S.V."/>
            <person name="Northen T.R."/>
            <person name="Cheng J.F."/>
            <person name="Burkart M.D."/>
            <person name="Woyke T."/>
        </authorList>
    </citation>
    <scope>NUCLEOTIDE SEQUENCE</scope>
    <source>
        <strain evidence="10">Df01</strain>
    </source>
</reference>
<dbReference type="PANTHER" id="PTHR11237:SF4">
    <property type="entry name" value="5-DEMETHOXYUBIQUINONE HYDROXYLASE, MITOCHONDRIAL"/>
    <property type="match status" value="1"/>
</dbReference>
<feature type="binding site" evidence="9">
    <location>
        <position position="171"/>
    </location>
    <ligand>
        <name>Fe cation</name>
        <dbReference type="ChEBI" id="CHEBI:24875"/>
        <label>1</label>
    </ligand>
</feature>
<evidence type="ECO:0000313" key="11">
    <source>
        <dbReference type="Proteomes" id="UP001168167"/>
    </source>
</evidence>
<dbReference type="HAMAP" id="MF_01658">
    <property type="entry name" value="COQ7"/>
    <property type="match status" value="1"/>
</dbReference>